<feature type="compositionally biased region" description="Basic and acidic residues" evidence="1">
    <location>
        <begin position="91"/>
        <end position="111"/>
    </location>
</feature>
<gene>
    <name evidence="2" type="ORF">TNIN_69671</name>
</gene>
<evidence type="ECO:0000313" key="2">
    <source>
        <dbReference type="EMBL" id="GFY62783.1"/>
    </source>
</evidence>
<keyword evidence="3" id="KW-1185">Reference proteome</keyword>
<comment type="caution">
    <text evidence="2">The sequence shown here is derived from an EMBL/GenBank/DDBJ whole genome shotgun (WGS) entry which is preliminary data.</text>
</comment>
<dbReference type="EMBL" id="BMAV01014417">
    <property type="protein sequence ID" value="GFY62783.1"/>
    <property type="molecule type" value="Genomic_DNA"/>
</dbReference>
<name>A0A8X6XZB1_9ARAC</name>
<dbReference type="Proteomes" id="UP000886998">
    <property type="component" value="Unassembled WGS sequence"/>
</dbReference>
<evidence type="ECO:0000313" key="3">
    <source>
        <dbReference type="Proteomes" id="UP000886998"/>
    </source>
</evidence>
<protein>
    <submittedName>
        <fullName evidence="2">Uncharacterized protein</fullName>
    </submittedName>
</protein>
<dbReference type="AlphaFoldDB" id="A0A8X6XZB1"/>
<proteinExistence type="predicted"/>
<evidence type="ECO:0000256" key="1">
    <source>
        <dbReference type="SAM" id="MobiDB-lite"/>
    </source>
</evidence>
<dbReference type="OrthoDB" id="10472429at2759"/>
<sequence>MRVEKNSVVIWKEGKPLTIIVDHVQIYQSRDRGEGDVETDKSSDAGSEKAEGESEVREGQAREENTKEEQSQGKRKRRSSGSSPTLQNELQHLELARREKRLPQEKRSLLK</sequence>
<accession>A0A8X6XZB1</accession>
<feature type="compositionally biased region" description="Basic and acidic residues" evidence="1">
    <location>
        <begin position="29"/>
        <end position="72"/>
    </location>
</feature>
<organism evidence="2 3">
    <name type="scientific">Trichonephila inaurata madagascariensis</name>
    <dbReference type="NCBI Taxonomy" id="2747483"/>
    <lineage>
        <taxon>Eukaryota</taxon>
        <taxon>Metazoa</taxon>
        <taxon>Ecdysozoa</taxon>
        <taxon>Arthropoda</taxon>
        <taxon>Chelicerata</taxon>
        <taxon>Arachnida</taxon>
        <taxon>Araneae</taxon>
        <taxon>Araneomorphae</taxon>
        <taxon>Entelegynae</taxon>
        <taxon>Araneoidea</taxon>
        <taxon>Nephilidae</taxon>
        <taxon>Trichonephila</taxon>
        <taxon>Trichonephila inaurata</taxon>
    </lineage>
</organism>
<feature type="region of interest" description="Disordered" evidence="1">
    <location>
        <begin position="26"/>
        <end position="111"/>
    </location>
</feature>
<reference evidence="2" key="1">
    <citation type="submission" date="2020-08" db="EMBL/GenBank/DDBJ databases">
        <title>Multicomponent nature underlies the extraordinary mechanical properties of spider dragline silk.</title>
        <authorList>
            <person name="Kono N."/>
            <person name="Nakamura H."/>
            <person name="Mori M."/>
            <person name="Yoshida Y."/>
            <person name="Ohtoshi R."/>
            <person name="Malay A.D."/>
            <person name="Moran D.A.P."/>
            <person name="Tomita M."/>
            <person name="Numata K."/>
            <person name="Arakawa K."/>
        </authorList>
    </citation>
    <scope>NUCLEOTIDE SEQUENCE</scope>
</reference>